<dbReference type="Proteomes" id="UP000095255">
    <property type="component" value="Unassembled WGS sequence"/>
</dbReference>
<dbReference type="EMBL" id="MJAT01000012">
    <property type="protein sequence ID" value="OEH85621.1"/>
    <property type="molecule type" value="Genomic_DNA"/>
</dbReference>
<reference evidence="1 2" key="1">
    <citation type="submission" date="2016-09" db="EMBL/GenBank/DDBJ databases">
        <title>Desulfuribacillus arsenicus sp. nov., an obligately anaerobic, dissimilatory arsenic- and antimonate-reducing bacterium isolated from anoxic sediments.</title>
        <authorList>
            <person name="Abin C.A."/>
            <person name="Hollibaugh J.T."/>
        </authorList>
    </citation>
    <scope>NUCLEOTIDE SEQUENCE [LARGE SCALE GENOMIC DNA]</scope>
    <source>
        <strain evidence="1 2">MLFW-2</strain>
    </source>
</reference>
<name>A0A1E5L684_9FIRM</name>
<proteinExistence type="predicted"/>
<comment type="caution">
    <text evidence="1">The sequence shown here is derived from an EMBL/GenBank/DDBJ whole genome shotgun (WGS) entry which is preliminary data.</text>
</comment>
<accession>A0A1E5L684</accession>
<organism evidence="1 2">
    <name type="scientific">Desulfuribacillus stibiiarsenatis</name>
    <dbReference type="NCBI Taxonomy" id="1390249"/>
    <lineage>
        <taxon>Bacteria</taxon>
        <taxon>Bacillati</taxon>
        <taxon>Bacillota</taxon>
        <taxon>Desulfuribacillia</taxon>
        <taxon>Desulfuribacillales</taxon>
        <taxon>Desulfuribacillaceae</taxon>
        <taxon>Desulfuribacillus</taxon>
    </lineage>
</organism>
<gene>
    <name evidence="1" type="ORF">BHU72_02135</name>
</gene>
<dbReference type="OrthoDB" id="2588291at2"/>
<evidence type="ECO:0000313" key="1">
    <source>
        <dbReference type="EMBL" id="OEH85621.1"/>
    </source>
</evidence>
<dbReference type="AlphaFoldDB" id="A0A1E5L684"/>
<keyword evidence="2" id="KW-1185">Reference proteome</keyword>
<evidence type="ECO:0000313" key="2">
    <source>
        <dbReference type="Proteomes" id="UP000095255"/>
    </source>
</evidence>
<dbReference type="STRING" id="1390249.BHU72_02135"/>
<protein>
    <submittedName>
        <fullName evidence="1">Uncharacterized protein</fullName>
    </submittedName>
</protein>
<dbReference type="RefSeq" id="WP_069701705.1">
    <property type="nucleotide sequence ID" value="NZ_MJAT01000012.1"/>
</dbReference>
<sequence>MYINNRQGKVLPIVLTFTILLQTVTSFMLSQITINQELVEIHKAQVYADYAGESGFQMALSKLSMDSLFTGNYVVPFDATIWNNALIKNVNIHYQVLPIGTEHVKINVTATLTFEHIEFPVQRKVVARVNKTSLEILRREAYDF</sequence>